<proteinExistence type="predicted"/>
<dbReference type="EMBL" id="AWQS01000119">
    <property type="protein sequence ID" value="EWT05362.1"/>
    <property type="molecule type" value="Genomic_DNA"/>
</dbReference>
<dbReference type="InterPro" id="IPR042261">
    <property type="entry name" value="Lsr2-like_dimerization"/>
</dbReference>
<evidence type="ECO:0000313" key="6">
    <source>
        <dbReference type="Proteomes" id="UP000019494"/>
    </source>
</evidence>
<dbReference type="OrthoDB" id="4113332at2"/>
<feature type="domain" description="Lsr2 dimerization" evidence="3">
    <location>
        <begin position="5"/>
        <end position="58"/>
    </location>
</feature>
<dbReference type="Gene3D" id="4.10.320.10">
    <property type="entry name" value="E3-binding domain"/>
    <property type="match status" value="1"/>
</dbReference>
<dbReference type="GO" id="GO:0003677">
    <property type="term" value="F:DNA binding"/>
    <property type="evidence" value="ECO:0007669"/>
    <property type="project" value="UniProtKB-KW"/>
</dbReference>
<feature type="region of interest" description="Disordered" evidence="2">
    <location>
        <begin position="56"/>
        <end position="78"/>
    </location>
</feature>
<dbReference type="Proteomes" id="UP000019494">
    <property type="component" value="Unassembled WGS sequence"/>
</dbReference>
<evidence type="ECO:0000313" key="5">
    <source>
        <dbReference type="EMBL" id="EWT05362.1"/>
    </source>
</evidence>
<dbReference type="Gene3D" id="3.30.60.230">
    <property type="entry name" value="Lsr2, dimerization domain"/>
    <property type="match status" value="1"/>
</dbReference>
<dbReference type="Pfam" id="PF11774">
    <property type="entry name" value="Lsr2"/>
    <property type="match status" value="1"/>
</dbReference>
<name>W9GJM7_9MICO</name>
<gene>
    <name evidence="5" type="ORF">N864_05050</name>
</gene>
<dbReference type="AlphaFoldDB" id="W9GJM7"/>
<dbReference type="InterPro" id="IPR055370">
    <property type="entry name" value="Lsr2_DNA-bd"/>
</dbReference>
<feature type="compositionally biased region" description="Basic residues" evidence="2">
    <location>
        <begin position="65"/>
        <end position="74"/>
    </location>
</feature>
<dbReference type="InterPro" id="IPR036625">
    <property type="entry name" value="E3-bd_dom_sf"/>
</dbReference>
<protein>
    <submittedName>
        <fullName evidence="5">Lsr2-like protein</fullName>
    </submittedName>
</protein>
<feature type="domain" description="Lsr2 DNA-binding" evidence="4">
    <location>
        <begin position="76"/>
        <end position="110"/>
    </location>
</feature>
<keyword evidence="1" id="KW-0238">DNA-binding</keyword>
<evidence type="ECO:0000259" key="4">
    <source>
        <dbReference type="Pfam" id="PF23359"/>
    </source>
</evidence>
<accession>W9GJM7</accession>
<organism evidence="5 6">
    <name type="scientific">Intrasporangium chromatireducens Q5-1</name>
    <dbReference type="NCBI Taxonomy" id="584657"/>
    <lineage>
        <taxon>Bacteria</taxon>
        <taxon>Bacillati</taxon>
        <taxon>Actinomycetota</taxon>
        <taxon>Actinomycetes</taxon>
        <taxon>Micrococcales</taxon>
        <taxon>Intrasporangiaceae</taxon>
        <taxon>Intrasporangium</taxon>
    </lineage>
</organism>
<evidence type="ECO:0000259" key="3">
    <source>
        <dbReference type="Pfam" id="PF11774"/>
    </source>
</evidence>
<sequence>MGRATILIDDFDGKTLNGNIKRIRVTVGNESWDVYLSAKNAQALRKAIDPFVKSADKASGTIKTTRPRTRRPAAPKRDLETIRQWARSEGIEVKDRGRVAQSVIEQYEAAHA</sequence>
<dbReference type="GO" id="GO:0016746">
    <property type="term" value="F:acyltransferase activity"/>
    <property type="evidence" value="ECO:0007669"/>
    <property type="project" value="InterPro"/>
</dbReference>
<evidence type="ECO:0000256" key="1">
    <source>
        <dbReference type="ARBA" id="ARBA00023125"/>
    </source>
</evidence>
<dbReference type="Pfam" id="PF23359">
    <property type="entry name" value="Lsr2_DNA-bd"/>
    <property type="match status" value="1"/>
</dbReference>
<comment type="caution">
    <text evidence="5">The sequence shown here is derived from an EMBL/GenBank/DDBJ whole genome shotgun (WGS) entry which is preliminary data.</text>
</comment>
<dbReference type="InterPro" id="IPR024412">
    <property type="entry name" value="Lsr2_dim_dom"/>
</dbReference>
<evidence type="ECO:0000256" key="2">
    <source>
        <dbReference type="SAM" id="MobiDB-lite"/>
    </source>
</evidence>
<reference evidence="6" key="1">
    <citation type="submission" date="2013-08" db="EMBL/GenBank/DDBJ databases">
        <title>Intrasporangium oryzae NRRL B-24470.</title>
        <authorList>
            <person name="Liu H."/>
            <person name="Wang G."/>
        </authorList>
    </citation>
    <scope>NUCLEOTIDE SEQUENCE [LARGE SCALE GENOMIC DNA]</scope>
    <source>
        <strain evidence="6">Q5-1</strain>
    </source>
</reference>
<keyword evidence="6" id="KW-1185">Reference proteome</keyword>